<dbReference type="InterPro" id="IPR021427">
    <property type="entry name" value="DUF3077"/>
</dbReference>
<dbReference type="EMBL" id="LWCR01000052">
    <property type="protein sequence ID" value="OAN25040.1"/>
    <property type="molecule type" value="Genomic_DNA"/>
</dbReference>
<dbReference type="RefSeq" id="WP_009681603.1">
    <property type="nucleotide sequence ID" value="NZ_DYYY01000072.1"/>
</dbReference>
<evidence type="ECO:0008006" key="3">
    <source>
        <dbReference type="Google" id="ProtNLM"/>
    </source>
</evidence>
<name>A0A178L689_9PSED</name>
<sequence length="100" mass="10751">MSALPEAEKATTADVTSFITNQNPPMDLFHISPGVPCDYALEQASTLLGCVHKLILAGAVDEDGDMIWAAYYLSGLAQAILADVEAGRMRNKREKTVLKA</sequence>
<dbReference type="Proteomes" id="UP000078356">
    <property type="component" value="Unassembled WGS sequence"/>
</dbReference>
<reference evidence="1 2" key="1">
    <citation type="submission" date="2016-04" db="EMBL/GenBank/DDBJ databases">
        <title>Draft Genome Sequences of Staphylococcus capitis Strain H36, S. capitis Strain H65, S. cohnii Strain H62, S. hominis Strain H69, Mycobacterium iranicum Strain H39, Plantibacter sp. Strain H53, Pseudomonas oryzihabitans Strain H72, and Microbacterium sp. Strain H83, isolated from residential settings.</title>
        <authorList>
            <person name="Lymperopoulou D."/>
            <person name="Adams R.I."/>
            <person name="Lindow S."/>
            <person name="Coil D.A."/>
            <person name="Jospin G."/>
            <person name="Eisen J.A."/>
        </authorList>
    </citation>
    <scope>NUCLEOTIDE SEQUENCE [LARGE SCALE GENOMIC DNA]</scope>
    <source>
        <strain evidence="1 2">H72</strain>
    </source>
</reference>
<gene>
    <name evidence="1" type="ORF">A4V15_23995</name>
</gene>
<evidence type="ECO:0000313" key="2">
    <source>
        <dbReference type="Proteomes" id="UP000078356"/>
    </source>
</evidence>
<accession>A0A178L689</accession>
<evidence type="ECO:0000313" key="1">
    <source>
        <dbReference type="EMBL" id="OAN25040.1"/>
    </source>
</evidence>
<organism evidence="1 2">
    <name type="scientific">Pseudomonas oryzihabitans</name>
    <dbReference type="NCBI Taxonomy" id="47885"/>
    <lineage>
        <taxon>Bacteria</taxon>
        <taxon>Pseudomonadati</taxon>
        <taxon>Pseudomonadota</taxon>
        <taxon>Gammaproteobacteria</taxon>
        <taxon>Pseudomonadales</taxon>
        <taxon>Pseudomonadaceae</taxon>
        <taxon>Pseudomonas</taxon>
    </lineage>
</organism>
<comment type="caution">
    <text evidence="1">The sequence shown here is derived from an EMBL/GenBank/DDBJ whole genome shotgun (WGS) entry which is preliminary data.</text>
</comment>
<dbReference type="AlphaFoldDB" id="A0A178L689"/>
<proteinExistence type="predicted"/>
<dbReference type="Pfam" id="PF11275">
    <property type="entry name" value="DUF3077"/>
    <property type="match status" value="1"/>
</dbReference>
<protein>
    <recommendedName>
        <fullName evidence="3">DUF3077 domain-containing protein</fullName>
    </recommendedName>
</protein>
<dbReference type="OrthoDB" id="6899489at2"/>